<evidence type="ECO:0000313" key="3">
    <source>
        <dbReference type="Proteomes" id="UP001165065"/>
    </source>
</evidence>
<dbReference type="Proteomes" id="UP001165065">
    <property type="component" value="Unassembled WGS sequence"/>
</dbReference>
<evidence type="ECO:0000256" key="1">
    <source>
        <dbReference type="SAM" id="MobiDB-lite"/>
    </source>
</evidence>
<dbReference type="EMBL" id="BRYA01000350">
    <property type="protein sequence ID" value="GMI47557.1"/>
    <property type="molecule type" value="Genomic_DNA"/>
</dbReference>
<feature type="compositionally biased region" description="Polar residues" evidence="1">
    <location>
        <begin position="1"/>
        <end position="10"/>
    </location>
</feature>
<dbReference type="Pfam" id="PF14608">
    <property type="entry name" value="zf-CCCH_2"/>
    <property type="match status" value="2"/>
</dbReference>
<reference evidence="3" key="1">
    <citation type="journal article" date="2023" name="Commun. Biol.">
        <title>Genome analysis of Parmales, the sister group of diatoms, reveals the evolutionary specialization of diatoms from phago-mixotrophs to photoautotrophs.</title>
        <authorList>
            <person name="Ban H."/>
            <person name="Sato S."/>
            <person name="Yoshikawa S."/>
            <person name="Yamada K."/>
            <person name="Nakamura Y."/>
            <person name="Ichinomiya M."/>
            <person name="Sato N."/>
            <person name="Blanc-Mathieu R."/>
            <person name="Endo H."/>
            <person name="Kuwata A."/>
            <person name="Ogata H."/>
        </authorList>
    </citation>
    <scope>NUCLEOTIDE SEQUENCE [LARGE SCALE GENOMIC DNA]</scope>
</reference>
<proteinExistence type="predicted"/>
<protein>
    <recommendedName>
        <fullName evidence="4">C3H1-type domain-containing protein</fullName>
    </recommendedName>
</protein>
<evidence type="ECO:0008006" key="4">
    <source>
        <dbReference type="Google" id="ProtNLM"/>
    </source>
</evidence>
<feature type="region of interest" description="Disordered" evidence="1">
    <location>
        <begin position="1"/>
        <end position="21"/>
    </location>
</feature>
<name>A0A9W7GKU3_9STRA</name>
<sequence>MKKAFTNTVKKTGPMTLKGKSGGKNSNMPKCQFGAACTRKGCIYRHPPKSRGGGGKVGGVGCSVAGGGGKKRVCLANLAYMCTYGPNCFDRHVSPESEEGKKIIAEYQKKPCLYGDRCLTEGCLYNHPWDNEEVEGGEGGGDADEIAKLALELEAQQLNVSSVPATPLVPAFTPLTFDEWIAGGCVTPDTSVWFEVERIFNPVSLMVEEKSIQRTPDVVFNELVASKFEGIRKKPQASQGWAGVAAKAASVVPPPPPLSSSPAPKRAGLVETIRIPPEVWSPSYNPSHYHIEDPMERFEAVNKAFPRTVAPLLSSGPVGLVDFHFQSVSTLSTIIEGTVGEARKWNGETWVITGRGAHVDSSSFQKQGGVIAKEVEDFLVRKGIKYKEGKGGGAFLVI</sequence>
<organism evidence="2 3">
    <name type="scientific">Triparma columacea</name>
    <dbReference type="NCBI Taxonomy" id="722753"/>
    <lineage>
        <taxon>Eukaryota</taxon>
        <taxon>Sar</taxon>
        <taxon>Stramenopiles</taxon>
        <taxon>Ochrophyta</taxon>
        <taxon>Bolidophyceae</taxon>
        <taxon>Parmales</taxon>
        <taxon>Triparmaceae</taxon>
        <taxon>Triparma</taxon>
    </lineage>
</organism>
<comment type="caution">
    <text evidence="2">The sequence shown here is derived from an EMBL/GenBank/DDBJ whole genome shotgun (WGS) entry which is preliminary data.</text>
</comment>
<dbReference type="OrthoDB" id="3247158at2759"/>
<evidence type="ECO:0000313" key="2">
    <source>
        <dbReference type="EMBL" id="GMI47557.1"/>
    </source>
</evidence>
<dbReference type="AlphaFoldDB" id="A0A9W7GKU3"/>
<gene>
    <name evidence="2" type="ORF">TrCOL_g2161</name>
</gene>
<keyword evidence="3" id="KW-1185">Reference proteome</keyword>
<accession>A0A9W7GKU3</accession>